<dbReference type="InterPro" id="IPR013990">
    <property type="entry name" value="WHy-dom"/>
</dbReference>
<dbReference type="Gramene" id="Pp3c22_13190V3.1">
    <property type="protein sequence ID" value="Pp3c22_13190V3.1"/>
    <property type="gene ID" value="Pp3c22_13190"/>
</dbReference>
<dbReference type="Pfam" id="PF03168">
    <property type="entry name" value="LEA_2"/>
    <property type="match status" value="1"/>
</dbReference>
<evidence type="ECO:0000313" key="5">
    <source>
        <dbReference type="Proteomes" id="UP000006727"/>
    </source>
</evidence>
<dbReference type="EnsemblPlants" id="Pp3c22_13190V3.2">
    <property type="protein sequence ID" value="Pp3c22_13190V3.2"/>
    <property type="gene ID" value="Pp3c22_13190"/>
</dbReference>
<gene>
    <name evidence="4" type="primary">LOC112275065</name>
    <name evidence="3" type="ORF">PHYPA_027086</name>
</gene>
<accession>A9TUE2</accession>
<dbReference type="OrthoDB" id="588983at2759"/>
<dbReference type="PaxDb" id="3218-PP1S324_46V6.1"/>
<dbReference type="Gramene" id="Pp3c22_13190V3.2">
    <property type="protein sequence ID" value="Pp3c22_13190V3.2"/>
    <property type="gene ID" value="Pp3c22_13190"/>
</dbReference>
<name>A9TUE2_PHYPA</name>
<reference evidence="3 5" key="1">
    <citation type="journal article" date="2008" name="Science">
        <title>The Physcomitrella genome reveals evolutionary insights into the conquest of land by plants.</title>
        <authorList>
            <person name="Rensing S."/>
            <person name="Lang D."/>
            <person name="Zimmer A."/>
            <person name="Terry A."/>
            <person name="Salamov A."/>
            <person name="Shapiro H."/>
            <person name="Nishiyama T."/>
            <person name="Perroud P.-F."/>
            <person name="Lindquist E."/>
            <person name="Kamisugi Y."/>
            <person name="Tanahashi T."/>
            <person name="Sakakibara K."/>
            <person name="Fujita T."/>
            <person name="Oishi K."/>
            <person name="Shin-I T."/>
            <person name="Kuroki Y."/>
            <person name="Toyoda A."/>
            <person name="Suzuki Y."/>
            <person name="Hashimoto A."/>
            <person name="Yamaguchi K."/>
            <person name="Sugano A."/>
            <person name="Kohara Y."/>
            <person name="Fujiyama A."/>
            <person name="Anterola A."/>
            <person name="Aoki S."/>
            <person name="Ashton N."/>
            <person name="Barbazuk W.B."/>
            <person name="Barker E."/>
            <person name="Bennetzen J."/>
            <person name="Bezanilla M."/>
            <person name="Blankenship R."/>
            <person name="Cho S.H."/>
            <person name="Dutcher S."/>
            <person name="Estelle M."/>
            <person name="Fawcett J.A."/>
            <person name="Gundlach H."/>
            <person name="Hanada K."/>
            <person name="Heyl A."/>
            <person name="Hicks K.A."/>
            <person name="Hugh J."/>
            <person name="Lohr M."/>
            <person name="Mayer K."/>
            <person name="Melkozernov A."/>
            <person name="Murata T."/>
            <person name="Nelson D."/>
            <person name="Pils B."/>
            <person name="Prigge M."/>
            <person name="Reiss B."/>
            <person name="Renner T."/>
            <person name="Rombauts S."/>
            <person name="Rushton P."/>
            <person name="Sanderfoot A."/>
            <person name="Schween G."/>
            <person name="Shiu S.-H."/>
            <person name="Stueber K."/>
            <person name="Theodoulou F.L."/>
            <person name="Tu H."/>
            <person name="Van de Peer Y."/>
            <person name="Verrier P.J."/>
            <person name="Waters E."/>
            <person name="Wood A."/>
            <person name="Yang L."/>
            <person name="Cove D."/>
            <person name="Cuming A."/>
            <person name="Hasebe M."/>
            <person name="Lucas S."/>
            <person name="Mishler D.B."/>
            <person name="Reski R."/>
            <person name="Grigoriev I."/>
            <person name="Quatrano R.S."/>
            <person name="Boore J.L."/>
        </authorList>
    </citation>
    <scope>NUCLEOTIDE SEQUENCE [LARGE SCALE GENOMIC DNA]</scope>
    <source>
        <strain evidence="4 5">cv. Gransden 2004</strain>
    </source>
</reference>
<organism evidence="3">
    <name type="scientific">Physcomitrium patens</name>
    <name type="common">Spreading-leaved earth moss</name>
    <name type="synonym">Physcomitrella patens</name>
    <dbReference type="NCBI Taxonomy" id="3218"/>
    <lineage>
        <taxon>Eukaryota</taxon>
        <taxon>Viridiplantae</taxon>
        <taxon>Streptophyta</taxon>
        <taxon>Embryophyta</taxon>
        <taxon>Bryophyta</taxon>
        <taxon>Bryophytina</taxon>
        <taxon>Bryopsida</taxon>
        <taxon>Funariidae</taxon>
        <taxon>Funariales</taxon>
        <taxon>Funariaceae</taxon>
        <taxon>Physcomitrium</taxon>
    </lineage>
</organism>
<dbReference type="GO" id="GO:0009269">
    <property type="term" value="P:response to desiccation"/>
    <property type="evidence" value="ECO:0007669"/>
    <property type="project" value="InterPro"/>
</dbReference>
<keyword evidence="5" id="KW-1185">Reference proteome</keyword>
<evidence type="ECO:0000313" key="3">
    <source>
        <dbReference type="EMBL" id="PNR30770.1"/>
    </source>
</evidence>
<dbReference type="GeneID" id="112275065"/>
<evidence type="ECO:0000259" key="2">
    <source>
        <dbReference type="SMART" id="SM00769"/>
    </source>
</evidence>
<dbReference type="RefSeq" id="XP_024360796.1">
    <property type="nucleotide sequence ID" value="XM_024505028.2"/>
</dbReference>
<reference evidence="3 5" key="2">
    <citation type="journal article" date="2018" name="Plant J.">
        <title>The Physcomitrella patens chromosome-scale assembly reveals moss genome structure and evolution.</title>
        <authorList>
            <person name="Lang D."/>
            <person name="Ullrich K.K."/>
            <person name="Murat F."/>
            <person name="Fuchs J."/>
            <person name="Jenkins J."/>
            <person name="Haas F.B."/>
            <person name="Piednoel M."/>
            <person name="Gundlach H."/>
            <person name="Van Bel M."/>
            <person name="Meyberg R."/>
            <person name="Vives C."/>
            <person name="Morata J."/>
            <person name="Symeonidi A."/>
            <person name="Hiss M."/>
            <person name="Muchero W."/>
            <person name="Kamisugi Y."/>
            <person name="Saleh O."/>
            <person name="Blanc G."/>
            <person name="Decker E.L."/>
            <person name="van Gessel N."/>
            <person name="Grimwood J."/>
            <person name="Hayes R.D."/>
            <person name="Graham S.W."/>
            <person name="Gunter L.E."/>
            <person name="McDaniel S.F."/>
            <person name="Hoernstein S.N.W."/>
            <person name="Larsson A."/>
            <person name="Li F.W."/>
            <person name="Perroud P.F."/>
            <person name="Phillips J."/>
            <person name="Ranjan P."/>
            <person name="Rokshar D.S."/>
            <person name="Rothfels C.J."/>
            <person name="Schneider L."/>
            <person name="Shu S."/>
            <person name="Stevenson D.W."/>
            <person name="Thummler F."/>
            <person name="Tillich M."/>
            <person name="Villarreal Aguilar J.C."/>
            <person name="Widiez T."/>
            <person name="Wong G.K."/>
            <person name="Wymore A."/>
            <person name="Zhang Y."/>
            <person name="Zimmer A.D."/>
            <person name="Quatrano R.S."/>
            <person name="Mayer K.F.X."/>
            <person name="Goodstein D."/>
            <person name="Casacuberta J.M."/>
            <person name="Vandepoele K."/>
            <person name="Reski R."/>
            <person name="Cuming A.C."/>
            <person name="Tuskan G.A."/>
            <person name="Maumus F."/>
            <person name="Salse J."/>
            <person name="Schmutz J."/>
            <person name="Rensing S.A."/>
        </authorList>
    </citation>
    <scope>NUCLEOTIDE SEQUENCE [LARGE SCALE GENOMIC DNA]</scope>
    <source>
        <strain evidence="4 5">cv. Gransden 2004</strain>
    </source>
</reference>
<dbReference type="AlphaFoldDB" id="A9TUE2"/>
<dbReference type="InterPro" id="IPR004864">
    <property type="entry name" value="LEA_2"/>
</dbReference>
<dbReference type="OMA" id="MSANREI"/>
<dbReference type="EMBL" id="ABEU02000022">
    <property type="protein sequence ID" value="PNR30770.1"/>
    <property type="molecule type" value="Genomic_DNA"/>
</dbReference>
<dbReference type="HOGENOM" id="CLU_118295_0_0_1"/>
<protein>
    <recommendedName>
        <fullName evidence="2">Water stress and hypersensitive response domain-containing protein</fullName>
    </recommendedName>
</protein>
<evidence type="ECO:0000256" key="1">
    <source>
        <dbReference type="ARBA" id="ARBA00005960"/>
    </source>
</evidence>
<reference evidence="4" key="3">
    <citation type="submission" date="2020-12" db="UniProtKB">
        <authorList>
            <consortium name="EnsemblPlants"/>
        </authorList>
    </citation>
    <scope>IDENTIFICATION</scope>
</reference>
<dbReference type="SMART" id="SM00769">
    <property type="entry name" value="WHy"/>
    <property type="match status" value="1"/>
</dbReference>
<dbReference type="SUPFAM" id="SSF117070">
    <property type="entry name" value="LEA14-like"/>
    <property type="match status" value="1"/>
</dbReference>
<dbReference type="PANTHER" id="PTHR31459">
    <property type="match status" value="1"/>
</dbReference>
<dbReference type="eggNOG" id="ENOG502RZ6Q">
    <property type="taxonomic scope" value="Eukaryota"/>
</dbReference>
<dbReference type="Gene3D" id="2.60.40.1820">
    <property type="match status" value="1"/>
</dbReference>
<proteinExistence type="inferred from homology"/>
<feature type="domain" description="Water stress and hypersensitive response" evidence="2">
    <location>
        <begin position="24"/>
        <end position="141"/>
    </location>
</feature>
<sequence length="151" mass="16610">MAGLVNKAKDLVADKIAHMEKPSADLTDVDLDDISRDSVRLKSDVLINNPYDHDLPILEITYRLRCGDREITSGTVGHNGSVAANSSTAIAVGSKVPYSFLVNLMRDIGADWDIDYDFDVGVKLKLPIIHSFTIPLHKKGTFKLPTLSDIF</sequence>
<dbReference type="PANTHER" id="PTHR31459:SF19">
    <property type="entry name" value="DESICCATION-RELATED PROTEIN LEA14-RELATED"/>
    <property type="match status" value="1"/>
</dbReference>
<evidence type="ECO:0000313" key="4">
    <source>
        <dbReference type="EnsemblPlants" id="Pp3c22_13190V3.1"/>
    </source>
</evidence>
<comment type="similarity">
    <text evidence="1">Belongs to the LEA type 2 family.</text>
</comment>
<dbReference type="STRING" id="3218.A9TUE2"/>
<dbReference type="EnsemblPlants" id="Pp3c22_13190V3.1">
    <property type="protein sequence ID" value="Pp3c22_13190V3.1"/>
    <property type="gene ID" value="Pp3c22_13190"/>
</dbReference>
<dbReference type="Proteomes" id="UP000006727">
    <property type="component" value="Chromosome 22"/>
</dbReference>
<dbReference type="InterPro" id="IPR045043">
    <property type="entry name" value="Lea14-like"/>
</dbReference>